<proteinExistence type="predicted"/>
<dbReference type="KEGG" id="lak:106178784"/>
<dbReference type="AlphaFoldDB" id="A0A1S3K5P5"/>
<sequence>MYSCRTAIRIWSVGRLCTYPRRKYSPHLSRGLHPHLIMATAFASTSSDSQRKQNRLALEKSPYLLQHASNPVDWFPWGEEAFKKAREENKMIFLSVGYSTCHWCHVMERESFENEEIGKIMSDNFVCVKVDREERPDVDKMYMTFIQATSGSGGWPMSVWLTPDLKPIVGGTYFPPDDRYYGRPGFKTILNNLSEQWQMNRDKIMRQGTQIVDAVMQMTQLETPQEDQVRLDSDQCMDTCLQMLCRTYDFTMGGFGKGPKFPQPVNFNFLFRVVASKSPSAEAESAQKMALHTLRMMAKGGIHDHVAQGFHRYSTDINWHVPHFEKMLYDQGQLAHSYLDAYQLSKEEIFADIARDILQYVERDLSDPSGGFYSAEDADSYPNHGDVEKKEGAFCVWTDEEIRQLLGDSVEGQEDVTMADVFCKHFDVKPGGNVDPYKDPHDELKKQNVLIVTGSLEETAQQFNLDLATTTAILEKCKQVLFEVRKKRPKPHLDNKMLTAWNGLMISGFARAGQVLGESKYTDRAIKAASFLKTHMYNAETGMLHRTSYCGEADKVEQSPTPINGFSDDYAFLIRGLLDLYEACYDDQWLSWADQLQDKQDQLFWDLDKGGYFTSGAEDKNILVRIKEDQDGAEPSANSVSGGNLLRLAEYLNKSEYREKAAKLFTAFQERLTRIPLALPEMICALNFQSSPVKQIIIVGEKGAEDSQQLLRCVHSQFIPNKILILWDGDQDSLLAHRHGMLKSYEKKDGKATAYVCRDYSCKLPVNTVSELEKLLLEPL</sequence>
<dbReference type="PANTHER" id="PTHR42899">
    <property type="entry name" value="SPERMATOGENESIS-ASSOCIATED PROTEIN 20"/>
    <property type="match status" value="1"/>
</dbReference>
<dbReference type="SUPFAM" id="SSF48208">
    <property type="entry name" value="Six-hairpin glycosidases"/>
    <property type="match status" value="1"/>
</dbReference>
<dbReference type="InterPro" id="IPR008928">
    <property type="entry name" value="6-hairpin_glycosidase_sf"/>
</dbReference>
<evidence type="ECO:0000313" key="3">
    <source>
        <dbReference type="RefSeq" id="XP_013417571.1"/>
    </source>
</evidence>
<feature type="domain" description="Spermatogenesis-associated protein 20-like TRX" evidence="1">
    <location>
        <begin position="53"/>
        <end position="214"/>
    </location>
</feature>
<dbReference type="Proteomes" id="UP000085678">
    <property type="component" value="Unplaced"/>
</dbReference>
<dbReference type="FunCoup" id="A0A1S3K5P5">
    <property type="interactions" value="984"/>
</dbReference>
<evidence type="ECO:0000259" key="1">
    <source>
        <dbReference type="Pfam" id="PF03190"/>
    </source>
</evidence>
<protein>
    <submittedName>
        <fullName evidence="3">Spermatogenesis-associated protein 20 isoform X1</fullName>
    </submittedName>
</protein>
<dbReference type="SUPFAM" id="SSF52833">
    <property type="entry name" value="Thioredoxin-like"/>
    <property type="match status" value="1"/>
</dbReference>
<dbReference type="InterPro" id="IPR012341">
    <property type="entry name" value="6hp_glycosidase-like_sf"/>
</dbReference>
<dbReference type="Gene3D" id="1.50.10.10">
    <property type="match status" value="1"/>
</dbReference>
<dbReference type="PANTHER" id="PTHR42899:SF1">
    <property type="entry name" value="SPERMATOGENESIS-ASSOCIATED PROTEIN 20"/>
    <property type="match status" value="1"/>
</dbReference>
<dbReference type="InterPro" id="IPR024705">
    <property type="entry name" value="Ssp411"/>
</dbReference>
<dbReference type="CDD" id="cd02955">
    <property type="entry name" value="SSP411"/>
    <property type="match status" value="1"/>
</dbReference>
<dbReference type="OMA" id="PFYFGTY"/>
<gene>
    <name evidence="3" type="primary">LOC106178784</name>
</gene>
<dbReference type="GO" id="GO:0005975">
    <property type="term" value="P:carbohydrate metabolic process"/>
    <property type="evidence" value="ECO:0007669"/>
    <property type="project" value="InterPro"/>
</dbReference>
<evidence type="ECO:0000313" key="2">
    <source>
        <dbReference type="Proteomes" id="UP000085678"/>
    </source>
</evidence>
<dbReference type="InParanoid" id="A0A1S3K5P5"/>
<keyword evidence="2" id="KW-1185">Reference proteome</keyword>
<dbReference type="Pfam" id="PF03190">
    <property type="entry name" value="Thioredox_DsbH"/>
    <property type="match status" value="1"/>
</dbReference>
<dbReference type="InterPro" id="IPR036249">
    <property type="entry name" value="Thioredoxin-like_sf"/>
</dbReference>
<dbReference type="GeneID" id="106178784"/>
<reference evidence="3" key="1">
    <citation type="submission" date="2025-08" db="UniProtKB">
        <authorList>
            <consortium name="RefSeq"/>
        </authorList>
    </citation>
    <scope>IDENTIFICATION</scope>
    <source>
        <tissue evidence="3">Gonads</tissue>
    </source>
</reference>
<dbReference type="PIRSF" id="PIRSF006402">
    <property type="entry name" value="UCP006402_thioredoxin"/>
    <property type="match status" value="1"/>
</dbReference>
<dbReference type="Gene3D" id="3.40.30.10">
    <property type="entry name" value="Glutaredoxin"/>
    <property type="match status" value="1"/>
</dbReference>
<dbReference type="STRING" id="7574.A0A1S3K5P5"/>
<organism evidence="2 3">
    <name type="scientific">Lingula anatina</name>
    <name type="common">Brachiopod</name>
    <name type="synonym">Lingula unguis</name>
    <dbReference type="NCBI Taxonomy" id="7574"/>
    <lineage>
        <taxon>Eukaryota</taxon>
        <taxon>Metazoa</taxon>
        <taxon>Spiralia</taxon>
        <taxon>Lophotrochozoa</taxon>
        <taxon>Brachiopoda</taxon>
        <taxon>Linguliformea</taxon>
        <taxon>Lingulata</taxon>
        <taxon>Lingulida</taxon>
        <taxon>Linguloidea</taxon>
        <taxon>Lingulidae</taxon>
        <taxon>Lingula</taxon>
    </lineage>
</organism>
<dbReference type="InterPro" id="IPR004879">
    <property type="entry name" value="Ssp411-like_TRX"/>
</dbReference>
<accession>A0A1S3K5P5</accession>
<dbReference type="RefSeq" id="XP_013417571.1">
    <property type="nucleotide sequence ID" value="XM_013562117.2"/>
</dbReference>
<name>A0A1S3K5P5_LINAN</name>
<dbReference type="OrthoDB" id="1923667at2759"/>